<dbReference type="InterPro" id="IPR048503">
    <property type="entry name" value="NamZ_C"/>
</dbReference>
<protein>
    <recommendedName>
        <fullName evidence="5">DUF1343 domain-containing protein</fullName>
    </recommendedName>
</protein>
<dbReference type="AlphaFoldDB" id="A0AA34RCM4"/>
<sequence>MSFAQVLVGLDRLFVEECFTQHIAGKTIVLISHHAAINAQGEDALSLFLAKRSLCSLVRLCTLEHGYYGSSPADTITRLEPQGIPVTSLYNMQDIPPEVVQDSDLLVYDVQDIGVRSYTFISVLFRLVKASETYHKRLLVLDRPNPMGGEIIDGPIAKFGDHDAPAIPYCYGMTPGELALFFQRVYAPKADVCVVPMKGWKRSMSFEDTGCIWIPPSPQIPDAQSAFFYATTGILGALSITSIGVGYTLPFKVLGAPWMDGERVARELNRHKLPGVVFLPFYYEPFFGKYKMELCSGVLLVLKNPRVFLPVETQCTILGVLKNLYPKEIAAAFLAINKIPVRRTSICRIIGDERFLHICQNERYIMWPLRKLCVEARTAFHSLRAPSLIADYAEE</sequence>
<proteinExistence type="predicted"/>
<dbReference type="GO" id="GO:0033922">
    <property type="term" value="F:peptidoglycan beta-N-acetylmuramidase activity"/>
    <property type="evidence" value="ECO:0007669"/>
    <property type="project" value="InterPro"/>
</dbReference>
<dbReference type="PANTHER" id="PTHR42915">
    <property type="entry name" value="HYPOTHETICAL 460 KDA PROTEIN IN FEUA-SIGW INTERGENIC REGION [PRECURSOR]"/>
    <property type="match status" value="1"/>
</dbReference>
<feature type="domain" description="Peptidoglycan beta-N-acetylmuramidase NamZ N-terminal" evidence="1">
    <location>
        <begin position="28"/>
        <end position="223"/>
    </location>
</feature>
<evidence type="ECO:0000313" key="4">
    <source>
        <dbReference type="Proteomes" id="UP000008305"/>
    </source>
</evidence>
<feature type="domain" description="Peptidoglycan beta-N-acetylmuramidase NamZ C-terminal" evidence="2">
    <location>
        <begin position="228"/>
        <end position="388"/>
    </location>
</feature>
<organism evidence="3 4">
    <name type="scientific">Chlamydia pecorum (strain ATCC VR-628 / DSM 29919 / E58)</name>
    <name type="common">Chlamydophila pecorum</name>
    <dbReference type="NCBI Taxonomy" id="331635"/>
    <lineage>
        <taxon>Bacteria</taxon>
        <taxon>Pseudomonadati</taxon>
        <taxon>Chlamydiota</taxon>
        <taxon>Chlamydiia</taxon>
        <taxon>Chlamydiales</taxon>
        <taxon>Chlamydiaceae</taxon>
        <taxon>Chlamydia/Chlamydophila group</taxon>
        <taxon>Chlamydia</taxon>
    </lineage>
</organism>
<keyword evidence="4" id="KW-1185">Reference proteome</keyword>
<evidence type="ECO:0000259" key="1">
    <source>
        <dbReference type="Pfam" id="PF07075"/>
    </source>
</evidence>
<evidence type="ECO:0000259" key="2">
    <source>
        <dbReference type="Pfam" id="PF20732"/>
    </source>
</evidence>
<gene>
    <name evidence="3" type="ordered locus">G5S_0266</name>
</gene>
<evidence type="ECO:0000313" key="3">
    <source>
        <dbReference type="EMBL" id="AEB41276.1"/>
    </source>
</evidence>
<dbReference type="InterPro" id="IPR008302">
    <property type="entry name" value="NamZ"/>
</dbReference>
<evidence type="ECO:0008006" key="5">
    <source>
        <dbReference type="Google" id="ProtNLM"/>
    </source>
</evidence>
<name>A0AA34RCM4_CHLPE</name>
<dbReference type="KEGG" id="cpm:G5S_0266"/>
<accession>A0AA34RCM4</accession>
<dbReference type="Pfam" id="PF20732">
    <property type="entry name" value="NamZ_C"/>
    <property type="match status" value="1"/>
</dbReference>
<dbReference type="Proteomes" id="UP000008305">
    <property type="component" value="Chromosome"/>
</dbReference>
<dbReference type="PIRSF" id="PIRSF016719">
    <property type="entry name" value="UCP016719"/>
    <property type="match status" value="1"/>
</dbReference>
<dbReference type="Gene3D" id="3.40.50.12170">
    <property type="entry name" value="Uncharacterised protein PF07075, DUF1343"/>
    <property type="match status" value="1"/>
</dbReference>
<dbReference type="Gene3D" id="3.90.1150.140">
    <property type="match status" value="1"/>
</dbReference>
<dbReference type="PANTHER" id="PTHR42915:SF1">
    <property type="entry name" value="PEPTIDOGLYCAN BETA-N-ACETYLMURAMIDASE NAMZ"/>
    <property type="match status" value="1"/>
</dbReference>
<dbReference type="InterPro" id="IPR048502">
    <property type="entry name" value="NamZ_N"/>
</dbReference>
<reference evidence="3 4" key="1">
    <citation type="journal article" date="2011" name="J. Bacteriol.">
        <title>Genome sequence of the obligate intracellular animal pathogen Chlamydia pecorum E58.</title>
        <authorList>
            <person name="Mojica S."/>
            <person name="Huot Creasy H."/>
            <person name="Daugherty S."/>
            <person name="Read T.D."/>
            <person name="Kim T."/>
            <person name="Kaltenboeck B."/>
            <person name="Bavoil P."/>
            <person name="Myers G.S."/>
        </authorList>
    </citation>
    <scope>NUCLEOTIDE SEQUENCE [LARGE SCALE GENOMIC DNA]</scope>
    <source>
        <strain evidence="3 4">E58</strain>
    </source>
</reference>
<dbReference type="EMBL" id="CP002608">
    <property type="protein sequence ID" value="AEB41276.1"/>
    <property type="molecule type" value="Genomic_DNA"/>
</dbReference>
<dbReference type="Pfam" id="PF07075">
    <property type="entry name" value="NamZ_N"/>
    <property type="match status" value="1"/>
</dbReference>